<keyword evidence="16" id="KW-1185">Reference proteome</keyword>
<dbReference type="Gene3D" id="2.70.170.10">
    <property type="entry name" value="Neurotransmitter-gated ion-channel ligand-binding domain"/>
    <property type="match status" value="1"/>
</dbReference>
<dbReference type="InterPro" id="IPR006202">
    <property type="entry name" value="Neur_chan_lig-bd"/>
</dbReference>
<dbReference type="OMA" id="VGRIANW"/>
<evidence type="ECO:0000256" key="2">
    <source>
        <dbReference type="ARBA" id="ARBA00004236"/>
    </source>
</evidence>
<feature type="domain" description="Pentraxin (PTX)" evidence="14">
    <location>
        <begin position="20"/>
        <end position="242"/>
    </location>
</feature>
<keyword evidence="3" id="KW-0813">Transport</keyword>
<dbReference type="InterPro" id="IPR006028">
    <property type="entry name" value="GABAA/Glycine_rcpt"/>
</dbReference>
<evidence type="ECO:0000256" key="10">
    <source>
        <dbReference type="ARBA" id="ARBA00023157"/>
    </source>
</evidence>
<keyword evidence="10 12" id="KW-1015">Disulfide bond</keyword>
<keyword evidence="6" id="KW-0732">Signal</keyword>
<dbReference type="InterPro" id="IPR038050">
    <property type="entry name" value="Neuro_actylchol_rec"/>
</dbReference>
<keyword evidence="9 13" id="KW-0472">Membrane</keyword>
<dbReference type="Gene3D" id="4.10.400.10">
    <property type="entry name" value="Low-density Lipoprotein Receptor"/>
    <property type="match status" value="1"/>
</dbReference>
<feature type="disulfide bond" evidence="12">
    <location>
        <begin position="509"/>
        <end position="527"/>
    </location>
</feature>
<evidence type="ECO:0000256" key="6">
    <source>
        <dbReference type="ARBA" id="ARBA00022729"/>
    </source>
</evidence>
<evidence type="ECO:0000313" key="15">
    <source>
        <dbReference type="EMBL" id="TRY69230.1"/>
    </source>
</evidence>
<evidence type="ECO:0000256" key="3">
    <source>
        <dbReference type="ARBA" id="ARBA00022448"/>
    </source>
</evidence>
<keyword evidence="8" id="KW-0406">Ion transport</keyword>
<dbReference type="InterPro" id="IPR036719">
    <property type="entry name" value="Neuro-gated_channel_TM_sf"/>
</dbReference>
<dbReference type="Pfam" id="PF00057">
    <property type="entry name" value="Ldl_recept_a"/>
    <property type="match status" value="1"/>
</dbReference>
<dbReference type="InterPro" id="IPR002172">
    <property type="entry name" value="LDrepeatLR_classA_rpt"/>
</dbReference>
<evidence type="ECO:0000256" key="13">
    <source>
        <dbReference type="SAM" id="Phobius"/>
    </source>
</evidence>
<dbReference type="PROSITE" id="PS01209">
    <property type="entry name" value="LDLRA_1"/>
    <property type="match status" value="1"/>
</dbReference>
<dbReference type="InterPro" id="IPR013320">
    <property type="entry name" value="ConA-like_dom_sf"/>
</dbReference>
<feature type="transmembrane region" description="Helical" evidence="13">
    <location>
        <begin position="827"/>
        <end position="849"/>
    </location>
</feature>
<dbReference type="SUPFAM" id="SSF63712">
    <property type="entry name" value="Nicotinic receptor ligand binding domain-like"/>
    <property type="match status" value="1"/>
</dbReference>
<dbReference type="SUPFAM" id="SSF49899">
    <property type="entry name" value="Concanavalin A-like lectins/glucanases"/>
    <property type="match status" value="1"/>
</dbReference>
<dbReference type="InterPro" id="IPR036734">
    <property type="entry name" value="Neur_chan_lig-bd_sf"/>
</dbReference>
<dbReference type="CDD" id="cd00112">
    <property type="entry name" value="LDLa"/>
    <property type="match status" value="1"/>
</dbReference>
<evidence type="ECO:0000256" key="4">
    <source>
        <dbReference type="ARBA" id="ARBA00022475"/>
    </source>
</evidence>
<organism evidence="15 16">
    <name type="scientific">Tigriopus californicus</name>
    <name type="common">Marine copepod</name>
    <dbReference type="NCBI Taxonomy" id="6832"/>
    <lineage>
        <taxon>Eukaryota</taxon>
        <taxon>Metazoa</taxon>
        <taxon>Ecdysozoa</taxon>
        <taxon>Arthropoda</taxon>
        <taxon>Crustacea</taxon>
        <taxon>Multicrustacea</taxon>
        <taxon>Hexanauplia</taxon>
        <taxon>Copepoda</taxon>
        <taxon>Harpacticoida</taxon>
        <taxon>Harpacticidae</taxon>
        <taxon>Tigriopus</taxon>
    </lineage>
</organism>
<dbReference type="Pfam" id="PF00354">
    <property type="entry name" value="Pentaxin"/>
    <property type="match status" value="1"/>
</dbReference>
<comment type="caution">
    <text evidence="15">The sequence shown here is derived from an EMBL/GenBank/DDBJ whole genome shotgun (WGS) entry which is preliminary data.</text>
</comment>
<evidence type="ECO:0000256" key="11">
    <source>
        <dbReference type="ARBA" id="ARBA00023303"/>
    </source>
</evidence>
<dbReference type="InterPro" id="IPR023415">
    <property type="entry name" value="LDLR_class-A_CS"/>
</dbReference>
<sequence length="940" mass="107698">MASSFTNLQDAQGVSIAKVQEDGVFSNKAFLRLKDGLPRNLIDFTLCTRLSLNYLRGSRNYWLSLGNLTHDTLLTGAYVVNEKETLISVQRYHPMIQDEISLRFENGFNFQEWEHFCFVFQSFAQVPYPGGNINLTTKAYFNGEFIREVTKVVPKSSFVEIAQGATLLLGQKQDNSRKEYDVERSFSGRYADLSFWRGQLVSEEIKALANCKSASNRGIIVDWDVSKYEFDSNHVSVETYKNNDQPCSKANLHGRALFNYGAPRDNFKFLCDKLDGQLPVFKTQEERTKKYQAIKGLFLNTFDNFTCLLTDQGVEQDQKEVFFWTGIEEDTNRTGNLFIDAYSQKPVDWDVNLFPGPAAGDIKCTMVRGKEFLAKEKCDSELPCGYCEFHPKKKLLLKGLCIGDLSENGDFDTEYYVSGMKNERPHFRGLRASHIYFNDTDQTWVLASLRSPGKRSLVRNDAFKTGFPLGRTPWTLLNTNPDQKGICNLRNGEQHFLAFSDCYPDRFTCTNGECIDLEQKCNSVLDCQDGSDEEDCEFLMVDESYAKDKLPKRGNEKSPLEVFFSIDIGAFPEIDSTNFKVNSDYDINLRWYDPRLKFRDLNNETKFNGLNAEESTHLWSPKLEFVNALGPVKQDRDDFGSLRLIKEETEALPQDFSLSREARLYSGEKNSISLQRRYSLDHSCEFDLYYYPFDTQVCPMVFELRDKTEDFIQFNKDQDPIKYRGSRSLSQYEIATEELEITRNERNFSTALVKVVLRHRTEFHVANSFVQTLIVLIVAFATFFFDLNDFSDRIMVNTVLLLVMATINASIQNHVPVTSYFKLIDVWLLFCVVVIVIVIVFHTILAALFTGSGPRKGDNLNSKSAFQRIRTPSGSLTTDTQGLRETFSGDDSPVGRIANWTGMIIVLVIIIIFNIVFWVIALKEFNMDSAQILIEKKPIR</sequence>
<feature type="disulfide bond" evidence="12">
    <location>
        <begin position="521"/>
        <end position="536"/>
    </location>
</feature>
<dbReference type="SUPFAM" id="SSF57424">
    <property type="entry name" value="LDL receptor-like module"/>
    <property type="match status" value="1"/>
</dbReference>
<dbReference type="GO" id="GO:0004888">
    <property type="term" value="F:transmembrane signaling receptor activity"/>
    <property type="evidence" value="ECO:0007669"/>
    <property type="project" value="InterPro"/>
</dbReference>
<proteinExistence type="predicted"/>
<gene>
    <name evidence="15" type="ORF">TCAL_09876</name>
</gene>
<protein>
    <recommendedName>
        <fullName evidence="14">Pentraxin (PTX) domain-containing protein</fullName>
    </recommendedName>
</protein>
<feature type="transmembrane region" description="Helical" evidence="13">
    <location>
        <begin position="897"/>
        <end position="921"/>
    </location>
</feature>
<feature type="disulfide bond" evidence="12">
    <location>
        <begin position="502"/>
        <end position="514"/>
    </location>
</feature>
<dbReference type="Gene3D" id="2.60.120.200">
    <property type="match status" value="1"/>
</dbReference>
<evidence type="ECO:0000256" key="9">
    <source>
        <dbReference type="ARBA" id="ARBA00023136"/>
    </source>
</evidence>
<dbReference type="SUPFAM" id="SSF90112">
    <property type="entry name" value="Neurotransmitter-gated ion-channel transmembrane pore"/>
    <property type="match status" value="1"/>
</dbReference>
<dbReference type="InterPro" id="IPR018000">
    <property type="entry name" value="Neurotransmitter_ion_chnl_CS"/>
</dbReference>
<evidence type="ECO:0000313" key="16">
    <source>
        <dbReference type="Proteomes" id="UP000318571"/>
    </source>
</evidence>
<evidence type="ECO:0000256" key="12">
    <source>
        <dbReference type="PROSITE-ProRule" id="PRU00124"/>
    </source>
</evidence>
<name>A0A553NUX8_TIGCA</name>
<dbReference type="Gene3D" id="1.20.58.390">
    <property type="entry name" value="Neurotransmitter-gated ion-channel transmembrane domain"/>
    <property type="match status" value="1"/>
</dbReference>
<keyword evidence="7 13" id="KW-1133">Transmembrane helix</keyword>
<dbReference type="InterPro" id="IPR001759">
    <property type="entry name" value="PTX_dom"/>
</dbReference>
<dbReference type="PROSITE" id="PS00236">
    <property type="entry name" value="NEUROTR_ION_CHANNEL"/>
    <property type="match status" value="1"/>
</dbReference>
<dbReference type="Pfam" id="PF02931">
    <property type="entry name" value="Neur_chan_LBD"/>
    <property type="match status" value="1"/>
</dbReference>
<evidence type="ECO:0000256" key="7">
    <source>
        <dbReference type="ARBA" id="ARBA00022989"/>
    </source>
</evidence>
<comment type="subcellular location">
    <subcellularLocation>
        <location evidence="2">Cell membrane</location>
    </subcellularLocation>
    <subcellularLocation>
        <location evidence="1">Membrane</location>
        <topology evidence="1">Multi-pass membrane protein</topology>
    </subcellularLocation>
</comment>
<dbReference type="InterPro" id="IPR006201">
    <property type="entry name" value="Neur_channel"/>
</dbReference>
<evidence type="ECO:0000259" key="14">
    <source>
        <dbReference type="SMART" id="SM00159"/>
    </source>
</evidence>
<dbReference type="PRINTS" id="PR00253">
    <property type="entry name" value="GABAARECEPTR"/>
</dbReference>
<dbReference type="Proteomes" id="UP000318571">
    <property type="component" value="Chromosome 1"/>
</dbReference>
<dbReference type="InterPro" id="IPR036055">
    <property type="entry name" value="LDL_receptor-like_sf"/>
</dbReference>
<reference evidence="15 16" key="1">
    <citation type="journal article" date="2018" name="Nat. Ecol. Evol.">
        <title>Genomic signatures of mitonuclear coevolution across populations of Tigriopus californicus.</title>
        <authorList>
            <person name="Barreto F.S."/>
            <person name="Watson E.T."/>
            <person name="Lima T.G."/>
            <person name="Willett C.S."/>
            <person name="Edmands S."/>
            <person name="Li W."/>
            <person name="Burton R.S."/>
        </authorList>
    </citation>
    <scope>NUCLEOTIDE SEQUENCE [LARGE SCALE GENOMIC DNA]</scope>
    <source>
        <strain evidence="15 16">San Diego</strain>
    </source>
</reference>
<dbReference type="GO" id="GO:0005230">
    <property type="term" value="F:extracellular ligand-gated monoatomic ion channel activity"/>
    <property type="evidence" value="ECO:0007669"/>
    <property type="project" value="InterPro"/>
</dbReference>
<dbReference type="AlphaFoldDB" id="A0A553NUX8"/>
<dbReference type="PROSITE" id="PS50068">
    <property type="entry name" value="LDLRA_2"/>
    <property type="match status" value="1"/>
</dbReference>
<keyword evidence="4" id="KW-1003">Cell membrane</keyword>
<feature type="transmembrane region" description="Helical" evidence="13">
    <location>
        <begin position="768"/>
        <end position="787"/>
    </location>
</feature>
<dbReference type="PANTHER" id="PTHR18945">
    <property type="entry name" value="NEUROTRANSMITTER GATED ION CHANNEL"/>
    <property type="match status" value="1"/>
</dbReference>
<dbReference type="SMART" id="SM00192">
    <property type="entry name" value="LDLa"/>
    <property type="match status" value="1"/>
</dbReference>
<keyword evidence="5 13" id="KW-0812">Transmembrane</keyword>
<keyword evidence="11" id="KW-0407">Ion channel</keyword>
<evidence type="ECO:0000256" key="8">
    <source>
        <dbReference type="ARBA" id="ARBA00023065"/>
    </source>
</evidence>
<dbReference type="EMBL" id="VCGU01000010">
    <property type="protein sequence ID" value="TRY69230.1"/>
    <property type="molecule type" value="Genomic_DNA"/>
</dbReference>
<evidence type="ECO:0000256" key="5">
    <source>
        <dbReference type="ARBA" id="ARBA00022692"/>
    </source>
</evidence>
<dbReference type="SMART" id="SM00159">
    <property type="entry name" value="PTX"/>
    <property type="match status" value="1"/>
</dbReference>
<evidence type="ECO:0000256" key="1">
    <source>
        <dbReference type="ARBA" id="ARBA00004141"/>
    </source>
</evidence>
<accession>A0A553NUX8</accession>
<dbReference type="GO" id="GO:0005886">
    <property type="term" value="C:plasma membrane"/>
    <property type="evidence" value="ECO:0007669"/>
    <property type="project" value="UniProtKB-SubCell"/>
</dbReference>